<dbReference type="GO" id="GO:0020037">
    <property type="term" value="F:heme binding"/>
    <property type="evidence" value="ECO:0007669"/>
    <property type="project" value="InterPro"/>
</dbReference>
<dbReference type="InterPro" id="IPR017972">
    <property type="entry name" value="Cyt_P450_CS"/>
</dbReference>
<keyword evidence="4 8" id="KW-0479">Metal-binding</keyword>
<dbReference type="GO" id="GO:0004497">
    <property type="term" value="F:monooxygenase activity"/>
    <property type="evidence" value="ECO:0007669"/>
    <property type="project" value="UniProtKB-KW"/>
</dbReference>
<dbReference type="EMBL" id="HACG01000888">
    <property type="protein sequence ID" value="CEK47753.1"/>
    <property type="molecule type" value="Transcribed_RNA"/>
</dbReference>
<comment type="cofactor">
    <cofactor evidence="1 8">
        <name>heme</name>
        <dbReference type="ChEBI" id="CHEBI:30413"/>
    </cofactor>
</comment>
<dbReference type="SUPFAM" id="SSF48264">
    <property type="entry name" value="Cytochrome P450"/>
    <property type="match status" value="1"/>
</dbReference>
<dbReference type="PANTHER" id="PTHR24279">
    <property type="entry name" value="CYTOCHROME P450"/>
    <property type="match status" value="1"/>
</dbReference>
<protein>
    <recommendedName>
        <fullName evidence="11">Cytochrome P450</fullName>
    </recommendedName>
</protein>
<name>A0A0B6XV24_9EUPU</name>
<keyword evidence="7 9" id="KW-0503">Monooxygenase</keyword>
<dbReference type="AlphaFoldDB" id="A0A0B6XV24"/>
<dbReference type="InterPro" id="IPR001128">
    <property type="entry name" value="Cyt_P450"/>
</dbReference>
<evidence type="ECO:0008006" key="11">
    <source>
        <dbReference type="Google" id="ProtNLM"/>
    </source>
</evidence>
<evidence type="ECO:0000256" key="4">
    <source>
        <dbReference type="ARBA" id="ARBA00022723"/>
    </source>
</evidence>
<dbReference type="Pfam" id="PF00067">
    <property type="entry name" value="p450"/>
    <property type="match status" value="1"/>
</dbReference>
<dbReference type="InterPro" id="IPR050479">
    <property type="entry name" value="CYP11_CYP27_families"/>
</dbReference>
<evidence type="ECO:0000313" key="10">
    <source>
        <dbReference type="EMBL" id="CEK47753.1"/>
    </source>
</evidence>
<dbReference type="PANTHER" id="PTHR24279:SF120">
    <property type="entry name" value="CYTOCHROME P450"/>
    <property type="match status" value="1"/>
</dbReference>
<evidence type="ECO:0000256" key="9">
    <source>
        <dbReference type="RuleBase" id="RU000461"/>
    </source>
</evidence>
<dbReference type="PRINTS" id="PR00465">
    <property type="entry name" value="EP450IV"/>
</dbReference>
<proteinExistence type="inferred from homology"/>
<organism evidence="10">
    <name type="scientific">Arion vulgaris</name>
    <dbReference type="NCBI Taxonomy" id="1028688"/>
    <lineage>
        <taxon>Eukaryota</taxon>
        <taxon>Metazoa</taxon>
        <taxon>Spiralia</taxon>
        <taxon>Lophotrochozoa</taxon>
        <taxon>Mollusca</taxon>
        <taxon>Gastropoda</taxon>
        <taxon>Heterobranchia</taxon>
        <taxon>Euthyneura</taxon>
        <taxon>Panpulmonata</taxon>
        <taxon>Eupulmonata</taxon>
        <taxon>Stylommatophora</taxon>
        <taxon>Helicina</taxon>
        <taxon>Arionoidea</taxon>
        <taxon>Arionidae</taxon>
        <taxon>Arion</taxon>
    </lineage>
</organism>
<feature type="non-terminal residue" evidence="10">
    <location>
        <position position="1"/>
    </location>
</feature>
<keyword evidence="5 9" id="KW-0560">Oxidoreductase</keyword>
<sequence>NCTYIKACLKETLRLYPVGFDIQRLSSCNMVIGGYQIPEGTKLYLNNYCYSLDPDVIPDPEVFSPERWLRENTAKNKVHPYMLTPFSLGRRMCPGRRFAEQDIVMLLSKILTRYRLEWHYEKLHQHYRLLCIPDQELKIKFIPR</sequence>
<dbReference type="PRINTS" id="PR00385">
    <property type="entry name" value="P450"/>
</dbReference>
<dbReference type="InterPro" id="IPR002403">
    <property type="entry name" value="Cyt_P450_E_grp-IV"/>
</dbReference>
<dbReference type="PROSITE" id="PS00086">
    <property type="entry name" value="CYTOCHROME_P450"/>
    <property type="match status" value="1"/>
</dbReference>
<evidence type="ECO:0000256" key="8">
    <source>
        <dbReference type="PIRSR" id="PIRSR602403-1"/>
    </source>
</evidence>
<evidence type="ECO:0000256" key="7">
    <source>
        <dbReference type="ARBA" id="ARBA00023033"/>
    </source>
</evidence>
<feature type="binding site" description="axial binding residue" evidence="8">
    <location>
        <position position="93"/>
    </location>
    <ligand>
        <name>heme</name>
        <dbReference type="ChEBI" id="CHEBI:30413"/>
    </ligand>
    <ligandPart>
        <name>Fe</name>
        <dbReference type="ChEBI" id="CHEBI:18248"/>
    </ligandPart>
</feature>
<gene>
    <name evidence="10" type="primary">ORF2152</name>
</gene>
<evidence type="ECO:0000256" key="6">
    <source>
        <dbReference type="ARBA" id="ARBA00023004"/>
    </source>
</evidence>
<comment type="similarity">
    <text evidence="2 9">Belongs to the cytochrome P450 family.</text>
</comment>
<accession>A0A0B6XV24</accession>
<evidence type="ECO:0000256" key="5">
    <source>
        <dbReference type="ARBA" id="ARBA00023002"/>
    </source>
</evidence>
<dbReference type="GO" id="GO:0016705">
    <property type="term" value="F:oxidoreductase activity, acting on paired donors, with incorporation or reduction of molecular oxygen"/>
    <property type="evidence" value="ECO:0007669"/>
    <property type="project" value="InterPro"/>
</dbReference>
<evidence type="ECO:0000256" key="2">
    <source>
        <dbReference type="ARBA" id="ARBA00010617"/>
    </source>
</evidence>
<keyword evidence="6 8" id="KW-0408">Iron</keyword>
<evidence type="ECO:0000256" key="1">
    <source>
        <dbReference type="ARBA" id="ARBA00001971"/>
    </source>
</evidence>
<evidence type="ECO:0000256" key="3">
    <source>
        <dbReference type="ARBA" id="ARBA00022617"/>
    </source>
</evidence>
<dbReference type="GO" id="GO:0005506">
    <property type="term" value="F:iron ion binding"/>
    <property type="evidence" value="ECO:0007669"/>
    <property type="project" value="InterPro"/>
</dbReference>
<reference evidence="10" key="1">
    <citation type="submission" date="2014-12" db="EMBL/GenBank/DDBJ databases">
        <title>Insight into the proteome of Arion vulgaris.</title>
        <authorList>
            <person name="Aradska J."/>
            <person name="Bulat T."/>
            <person name="Smidak R."/>
            <person name="Sarate P."/>
            <person name="Gangsoo J."/>
            <person name="Sialana F."/>
            <person name="Bilban M."/>
            <person name="Lubec G."/>
        </authorList>
    </citation>
    <scope>NUCLEOTIDE SEQUENCE</scope>
    <source>
        <tissue evidence="10">Skin</tissue>
    </source>
</reference>
<dbReference type="InterPro" id="IPR036396">
    <property type="entry name" value="Cyt_P450_sf"/>
</dbReference>
<keyword evidence="3 8" id="KW-0349">Heme</keyword>
<dbReference type="Gene3D" id="1.10.630.10">
    <property type="entry name" value="Cytochrome P450"/>
    <property type="match status" value="1"/>
</dbReference>